<dbReference type="PANTHER" id="PTHR33048">
    <property type="entry name" value="PTH11-LIKE INTEGRAL MEMBRANE PROTEIN (AFU_ORTHOLOGUE AFUA_5G11245)"/>
    <property type="match status" value="1"/>
</dbReference>
<accession>A0ABR4FRD1</accession>
<feature type="region of interest" description="Disordered" evidence="6">
    <location>
        <begin position="278"/>
        <end position="306"/>
    </location>
</feature>
<sequence length="414" mass="44698">MSTSNRGWILYAVSYPLLAFSTLVTALRLYTRTRIVKSLGIDDAFNILALLCAATNTALITKSVQAGTGRHIDSLSHSQQIESAKYQLLSQGFHVMSTNWGKVSVALFLIRIMAEVKQHTRAMYAGIVLLTVVNVVCVYTIYGQCTPTARAWDSAVEGSCWRAGVQRNYAYFQGSASALSDLILAVYPLFTIKNLQMPLKVKVGLGFVLSLGIIAMIAAIIKTTNLHTLTSTTDRPWTMVPLTAWVAVEQYLIIIAACIPALTPLFNIIIRHRVSKRSRSRSKSGSKSLPLHSQGHRRKRSAVNPADSHQAYLPFASVGREFVEYPMTWAGSKGNGGGRYGSGSVVTVSGSGRDSGSFVEVEDGGSEVGITSKAHQSLGSSVGLGLGDEGGMQGGILRTTEFRIKEVVRYDGVG</sequence>
<evidence type="ECO:0000256" key="5">
    <source>
        <dbReference type="ARBA" id="ARBA00038359"/>
    </source>
</evidence>
<evidence type="ECO:0000256" key="4">
    <source>
        <dbReference type="ARBA" id="ARBA00023136"/>
    </source>
</evidence>
<name>A0ABR4FRD1_9EURO</name>
<gene>
    <name evidence="9" type="ORF">BJX66DRAFT_347236</name>
</gene>
<comment type="subcellular location">
    <subcellularLocation>
        <location evidence="1">Membrane</location>
        <topology evidence="1">Multi-pass membrane protein</topology>
    </subcellularLocation>
</comment>
<comment type="similarity">
    <text evidence="5">Belongs to the SAT4 family.</text>
</comment>
<evidence type="ECO:0000256" key="2">
    <source>
        <dbReference type="ARBA" id="ARBA00022692"/>
    </source>
</evidence>
<proteinExistence type="inferred from homology"/>
<feature type="transmembrane region" description="Helical" evidence="7">
    <location>
        <begin position="12"/>
        <end position="30"/>
    </location>
</feature>
<keyword evidence="3 7" id="KW-1133">Transmembrane helix</keyword>
<dbReference type="Proteomes" id="UP001610563">
    <property type="component" value="Unassembled WGS sequence"/>
</dbReference>
<keyword evidence="10" id="KW-1185">Reference proteome</keyword>
<evidence type="ECO:0000256" key="6">
    <source>
        <dbReference type="SAM" id="MobiDB-lite"/>
    </source>
</evidence>
<feature type="transmembrane region" description="Helical" evidence="7">
    <location>
        <begin position="203"/>
        <end position="221"/>
    </location>
</feature>
<dbReference type="Pfam" id="PF20684">
    <property type="entry name" value="Fung_rhodopsin"/>
    <property type="match status" value="1"/>
</dbReference>
<reference evidence="9 10" key="1">
    <citation type="submission" date="2024-07" db="EMBL/GenBank/DDBJ databases">
        <title>Section-level genome sequencing and comparative genomics of Aspergillus sections Usti and Cavernicolus.</title>
        <authorList>
            <consortium name="Lawrence Berkeley National Laboratory"/>
            <person name="Nybo J.L."/>
            <person name="Vesth T.C."/>
            <person name="Theobald S."/>
            <person name="Frisvad J.C."/>
            <person name="Larsen T.O."/>
            <person name="Kjaerboelling I."/>
            <person name="Rothschild-Mancinelli K."/>
            <person name="Lyhne E.K."/>
            <person name="Kogle M.E."/>
            <person name="Barry K."/>
            <person name="Clum A."/>
            <person name="Na H."/>
            <person name="Ledsgaard L."/>
            <person name="Lin J."/>
            <person name="Lipzen A."/>
            <person name="Kuo A."/>
            <person name="Riley R."/>
            <person name="Mondo S."/>
            <person name="Labutti K."/>
            <person name="Haridas S."/>
            <person name="Pangalinan J."/>
            <person name="Salamov A.A."/>
            <person name="Simmons B.A."/>
            <person name="Magnuson J.K."/>
            <person name="Chen J."/>
            <person name="Drula E."/>
            <person name="Henrissat B."/>
            <person name="Wiebenga A."/>
            <person name="Lubbers R.J."/>
            <person name="Gomes A.C."/>
            <person name="Makela M.R."/>
            <person name="Stajich J."/>
            <person name="Grigoriev I.V."/>
            <person name="Mortensen U.H."/>
            <person name="De Vries R.P."/>
            <person name="Baker S.E."/>
            <person name="Andersen M.R."/>
        </authorList>
    </citation>
    <scope>NUCLEOTIDE SEQUENCE [LARGE SCALE GENOMIC DNA]</scope>
    <source>
        <strain evidence="9 10">CBS 209.92</strain>
    </source>
</reference>
<evidence type="ECO:0000256" key="1">
    <source>
        <dbReference type="ARBA" id="ARBA00004141"/>
    </source>
</evidence>
<organism evidence="9 10">
    <name type="scientific">Aspergillus keveii</name>
    <dbReference type="NCBI Taxonomy" id="714993"/>
    <lineage>
        <taxon>Eukaryota</taxon>
        <taxon>Fungi</taxon>
        <taxon>Dikarya</taxon>
        <taxon>Ascomycota</taxon>
        <taxon>Pezizomycotina</taxon>
        <taxon>Eurotiomycetes</taxon>
        <taxon>Eurotiomycetidae</taxon>
        <taxon>Eurotiales</taxon>
        <taxon>Aspergillaceae</taxon>
        <taxon>Aspergillus</taxon>
        <taxon>Aspergillus subgen. Nidulantes</taxon>
    </lineage>
</organism>
<evidence type="ECO:0000256" key="7">
    <source>
        <dbReference type="SAM" id="Phobius"/>
    </source>
</evidence>
<keyword evidence="2 7" id="KW-0812">Transmembrane</keyword>
<feature type="transmembrane region" description="Helical" evidence="7">
    <location>
        <begin position="171"/>
        <end position="191"/>
    </location>
</feature>
<feature type="transmembrane region" description="Helical" evidence="7">
    <location>
        <begin position="122"/>
        <end position="142"/>
    </location>
</feature>
<evidence type="ECO:0000313" key="10">
    <source>
        <dbReference type="Proteomes" id="UP001610563"/>
    </source>
</evidence>
<evidence type="ECO:0000259" key="8">
    <source>
        <dbReference type="Pfam" id="PF20684"/>
    </source>
</evidence>
<dbReference type="EMBL" id="JBFTWV010000133">
    <property type="protein sequence ID" value="KAL2785813.1"/>
    <property type="molecule type" value="Genomic_DNA"/>
</dbReference>
<comment type="caution">
    <text evidence="9">The sequence shown here is derived from an EMBL/GenBank/DDBJ whole genome shotgun (WGS) entry which is preliminary data.</text>
</comment>
<dbReference type="InterPro" id="IPR052337">
    <property type="entry name" value="SAT4-like"/>
</dbReference>
<dbReference type="PANTHER" id="PTHR33048:SF164">
    <property type="entry name" value="INTEGRAL MEMBRANE PROTEIN-RELATED"/>
    <property type="match status" value="1"/>
</dbReference>
<evidence type="ECO:0000313" key="9">
    <source>
        <dbReference type="EMBL" id="KAL2785813.1"/>
    </source>
</evidence>
<evidence type="ECO:0000256" key="3">
    <source>
        <dbReference type="ARBA" id="ARBA00022989"/>
    </source>
</evidence>
<feature type="domain" description="Rhodopsin" evidence="8">
    <location>
        <begin position="27"/>
        <end position="267"/>
    </location>
</feature>
<protein>
    <recommendedName>
        <fullName evidence="8">Rhodopsin domain-containing protein</fullName>
    </recommendedName>
</protein>
<keyword evidence="4 7" id="KW-0472">Membrane</keyword>
<feature type="transmembrane region" description="Helical" evidence="7">
    <location>
        <begin position="251"/>
        <end position="270"/>
    </location>
</feature>
<dbReference type="InterPro" id="IPR049326">
    <property type="entry name" value="Rhodopsin_dom_fungi"/>
</dbReference>